<dbReference type="Proteomes" id="UP000005496">
    <property type="component" value="Unassembled WGS sequence"/>
</dbReference>
<dbReference type="AlphaFoldDB" id="D6SU41"/>
<organism evidence="1 2">
    <name type="scientific">Desulfonatronospira thiodismutans ASO3-1</name>
    <dbReference type="NCBI Taxonomy" id="555779"/>
    <lineage>
        <taxon>Bacteria</taxon>
        <taxon>Pseudomonadati</taxon>
        <taxon>Thermodesulfobacteriota</taxon>
        <taxon>Desulfovibrionia</taxon>
        <taxon>Desulfovibrionales</taxon>
        <taxon>Desulfonatronovibrionaceae</taxon>
        <taxon>Desulfonatronospira</taxon>
    </lineage>
</organism>
<dbReference type="RefSeq" id="WP_008871517.1">
    <property type="nucleotide sequence ID" value="NZ_ACJN02000004.1"/>
</dbReference>
<accession>D6SU41</accession>
<name>D6SU41_9BACT</name>
<reference evidence="1" key="1">
    <citation type="submission" date="2010-05" db="EMBL/GenBank/DDBJ databases">
        <title>The draft genome of Desulfonatronospira thiodismutans ASO3-1.</title>
        <authorList>
            <consortium name="US DOE Joint Genome Institute (JGI-PGF)"/>
            <person name="Lucas S."/>
            <person name="Copeland A."/>
            <person name="Lapidus A."/>
            <person name="Cheng J.-F."/>
            <person name="Bruce D."/>
            <person name="Goodwin L."/>
            <person name="Pitluck S."/>
            <person name="Chertkov O."/>
            <person name="Brettin T."/>
            <person name="Detter J.C."/>
            <person name="Han C."/>
            <person name="Land M.L."/>
            <person name="Hauser L."/>
            <person name="Kyrpides N."/>
            <person name="Mikhailova N."/>
            <person name="Muyzer G."/>
            <person name="Woyke T."/>
        </authorList>
    </citation>
    <scope>NUCLEOTIDE SEQUENCE [LARGE SCALE GENOMIC DNA]</scope>
    <source>
        <strain evidence="1">ASO3-1</strain>
    </source>
</reference>
<proteinExistence type="predicted"/>
<dbReference type="Pfam" id="PF20126">
    <property type="entry name" value="TumE"/>
    <property type="match status" value="1"/>
</dbReference>
<dbReference type="EMBL" id="ACJN02000004">
    <property type="protein sequence ID" value="EFI32821.1"/>
    <property type="molecule type" value="Genomic_DNA"/>
</dbReference>
<dbReference type="InterPro" id="IPR045397">
    <property type="entry name" value="TumE-like"/>
</dbReference>
<protein>
    <submittedName>
        <fullName evidence="1">Uncharacterized protein</fullName>
    </submittedName>
</protein>
<comment type="caution">
    <text evidence="1">The sequence shown here is derived from an EMBL/GenBank/DDBJ whole genome shotgun (WGS) entry which is preliminary data.</text>
</comment>
<keyword evidence="2" id="KW-1185">Reference proteome</keyword>
<dbReference type="eggNOG" id="ENOG5032XZ2">
    <property type="taxonomic scope" value="Bacteria"/>
</dbReference>
<evidence type="ECO:0000313" key="1">
    <source>
        <dbReference type="EMBL" id="EFI32821.1"/>
    </source>
</evidence>
<sequence>MQIHDYLHEVRSAIERMDLYGFADVIDIQEELRAGKQAVIQASVVLVDGSSLHVREYIDAAYGIKKVSYGYHYQDRHGKLVFRYDNARHKLALQSKEHKHLSDNSIVEAAAPSISELVEEVVSFL</sequence>
<evidence type="ECO:0000313" key="2">
    <source>
        <dbReference type="Proteomes" id="UP000005496"/>
    </source>
</evidence>
<gene>
    <name evidence="1" type="ORF">Dthio_PD0127</name>
</gene>